<dbReference type="Proteomes" id="UP000053766">
    <property type="component" value="Unassembled WGS sequence"/>
</dbReference>
<reference evidence="2 3" key="1">
    <citation type="submission" date="2013-11" db="EMBL/GenBank/DDBJ databases">
        <title>Draft genome of the bovine lungworm Dictyocaulus viviparus.</title>
        <authorList>
            <person name="Mitreva M."/>
        </authorList>
    </citation>
    <scope>NUCLEOTIDE SEQUENCE [LARGE SCALE GENOMIC DNA]</scope>
    <source>
        <strain evidence="2 3">HannoverDv2000</strain>
    </source>
</reference>
<reference evidence="3" key="2">
    <citation type="journal article" date="2016" name="Sci. Rep.">
        <title>Dictyocaulus viviparus genome, variome and transcriptome elucidate lungworm biology and support future intervention.</title>
        <authorList>
            <person name="McNulty S.N."/>
            <person name="Strube C."/>
            <person name="Rosa B.A."/>
            <person name="Martin J.C."/>
            <person name="Tyagi R."/>
            <person name="Choi Y.J."/>
            <person name="Wang Q."/>
            <person name="Hallsworth Pepin K."/>
            <person name="Zhang X."/>
            <person name="Ozersky P."/>
            <person name="Wilson R.K."/>
            <person name="Sternberg P.W."/>
            <person name="Gasser R.B."/>
            <person name="Mitreva M."/>
        </authorList>
    </citation>
    <scope>NUCLEOTIDE SEQUENCE [LARGE SCALE GENOMIC DNA]</scope>
    <source>
        <strain evidence="3">HannoverDv2000</strain>
    </source>
</reference>
<evidence type="ECO:0000313" key="2">
    <source>
        <dbReference type="EMBL" id="KJH48690.1"/>
    </source>
</evidence>
<organism evidence="2 3">
    <name type="scientific">Dictyocaulus viviparus</name>
    <name type="common">Bovine lungworm</name>
    <dbReference type="NCBI Taxonomy" id="29172"/>
    <lineage>
        <taxon>Eukaryota</taxon>
        <taxon>Metazoa</taxon>
        <taxon>Ecdysozoa</taxon>
        <taxon>Nematoda</taxon>
        <taxon>Chromadorea</taxon>
        <taxon>Rhabditida</taxon>
        <taxon>Rhabditina</taxon>
        <taxon>Rhabditomorpha</taxon>
        <taxon>Strongyloidea</taxon>
        <taxon>Metastrongylidae</taxon>
        <taxon>Dictyocaulus</taxon>
    </lineage>
</organism>
<evidence type="ECO:0000313" key="3">
    <source>
        <dbReference type="Proteomes" id="UP000053766"/>
    </source>
</evidence>
<name>A0A0D8XW28_DICVI</name>
<gene>
    <name evidence="2" type="ORF">DICVIV_05191</name>
</gene>
<sequence>MVSVCFPRSCLSQLLLTTKPKDECRGIFMALKCPFLRFYDCLFFLVLHILPTIAIFVSNRFFLEVLICLFPLWFPSYSVRSVRLIPTSIVQIQLSMQYGYVGYN</sequence>
<keyword evidence="1" id="KW-1133">Transmembrane helix</keyword>
<evidence type="ECO:0000256" key="1">
    <source>
        <dbReference type="SAM" id="Phobius"/>
    </source>
</evidence>
<feature type="transmembrane region" description="Helical" evidence="1">
    <location>
        <begin position="35"/>
        <end position="55"/>
    </location>
</feature>
<keyword evidence="1" id="KW-0812">Transmembrane</keyword>
<accession>A0A0D8XW28</accession>
<protein>
    <submittedName>
        <fullName evidence="2">Uncharacterized protein</fullName>
    </submittedName>
</protein>
<keyword evidence="1" id="KW-0472">Membrane</keyword>
<dbReference type="AlphaFoldDB" id="A0A0D8XW28"/>
<proteinExistence type="predicted"/>
<keyword evidence="3" id="KW-1185">Reference proteome</keyword>
<dbReference type="EMBL" id="KN716259">
    <property type="protein sequence ID" value="KJH48690.1"/>
    <property type="molecule type" value="Genomic_DNA"/>
</dbReference>